<sequence>MQKISRQKRIEGTRVPGIINNVQYHYVNIDVYEDGMVNCWKLVDLAGLEQKMKHNWIVSQVPDNKNISIYGLGTYKVQSAKWKYNKAGYLRHIRDTVKRLNPEMENMYTISEDEIQLQKSRRVIYSPQASEFYVKNEIGYQTTEGESFTIFLKHQDKNYMANLVIYKDGRVTCYTTKFELNFEVDDIEEYFQNGTLFTSFTNPTTVVFEDLGKITFGEVVDSIDSNEKYKQLIDTYQKLNGSETSLEKCREAYYDYLEYPSEPARARLKELYELIPEHERIYLGDIDSQDTDYIRIIYHPERKREV</sequence>
<dbReference type="InterPro" id="IPR056055">
    <property type="entry name" value="DUF7638"/>
</dbReference>
<proteinExistence type="predicted"/>
<name>A0A1M4T762_9BACL</name>
<dbReference type="Pfam" id="PF24645">
    <property type="entry name" value="DUF7639"/>
    <property type="match status" value="1"/>
</dbReference>
<feature type="domain" description="DUF7638" evidence="1">
    <location>
        <begin position="136"/>
        <end position="242"/>
    </location>
</feature>
<dbReference type="OrthoDB" id="643483at2"/>
<feature type="domain" description="DUF7638" evidence="1">
    <location>
        <begin position="3"/>
        <end position="104"/>
    </location>
</feature>
<dbReference type="AlphaFoldDB" id="A0A1M4T762"/>
<gene>
    <name evidence="3" type="ORF">SAMN05444392_101339</name>
</gene>
<organism evidence="3 4">
    <name type="scientific">Seinonella peptonophila</name>
    <dbReference type="NCBI Taxonomy" id="112248"/>
    <lineage>
        <taxon>Bacteria</taxon>
        <taxon>Bacillati</taxon>
        <taxon>Bacillota</taxon>
        <taxon>Bacilli</taxon>
        <taxon>Bacillales</taxon>
        <taxon>Thermoactinomycetaceae</taxon>
        <taxon>Seinonella</taxon>
    </lineage>
</organism>
<evidence type="ECO:0000313" key="4">
    <source>
        <dbReference type="Proteomes" id="UP000184476"/>
    </source>
</evidence>
<dbReference type="InterPro" id="IPR056056">
    <property type="entry name" value="DUF7639"/>
</dbReference>
<protein>
    <submittedName>
        <fullName evidence="3">Uncharacterized protein</fullName>
    </submittedName>
</protein>
<evidence type="ECO:0000259" key="1">
    <source>
        <dbReference type="Pfam" id="PF24644"/>
    </source>
</evidence>
<dbReference type="EMBL" id="FQVL01000001">
    <property type="protein sequence ID" value="SHE40245.1"/>
    <property type="molecule type" value="Genomic_DNA"/>
</dbReference>
<dbReference type="Proteomes" id="UP000184476">
    <property type="component" value="Unassembled WGS sequence"/>
</dbReference>
<accession>A0A1M4T762</accession>
<evidence type="ECO:0000259" key="2">
    <source>
        <dbReference type="Pfam" id="PF24645"/>
    </source>
</evidence>
<dbReference type="STRING" id="112248.SAMN05444392_101339"/>
<reference evidence="3 4" key="1">
    <citation type="submission" date="2016-11" db="EMBL/GenBank/DDBJ databases">
        <authorList>
            <person name="Jaros S."/>
            <person name="Januszkiewicz K."/>
            <person name="Wedrychowicz H."/>
        </authorList>
    </citation>
    <scope>NUCLEOTIDE SEQUENCE [LARGE SCALE GENOMIC DNA]</scope>
    <source>
        <strain evidence="3 4">DSM 44666</strain>
    </source>
</reference>
<dbReference type="RefSeq" id="WP_073150957.1">
    <property type="nucleotide sequence ID" value="NZ_FQVL01000001.1"/>
</dbReference>
<feature type="domain" description="DUF7639" evidence="2">
    <location>
        <begin position="244"/>
        <end position="299"/>
    </location>
</feature>
<keyword evidence="4" id="KW-1185">Reference proteome</keyword>
<dbReference type="Pfam" id="PF24644">
    <property type="entry name" value="DUF7638"/>
    <property type="match status" value="2"/>
</dbReference>
<evidence type="ECO:0000313" key="3">
    <source>
        <dbReference type="EMBL" id="SHE40245.1"/>
    </source>
</evidence>